<name>A0A6C0L0S1_9ZZZZ</name>
<organism evidence="1">
    <name type="scientific">viral metagenome</name>
    <dbReference type="NCBI Taxonomy" id="1070528"/>
    <lineage>
        <taxon>unclassified sequences</taxon>
        <taxon>metagenomes</taxon>
        <taxon>organismal metagenomes</taxon>
    </lineage>
</organism>
<reference evidence="1" key="1">
    <citation type="journal article" date="2020" name="Nature">
        <title>Giant virus diversity and host interactions through global metagenomics.</title>
        <authorList>
            <person name="Schulz F."/>
            <person name="Roux S."/>
            <person name="Paez-Espino D."/>
            <person name="Jungbluth S."/>
            <person name="Walsh D.A."/>
            <person name="Denef V.J."/>
            <person name="McMahon K.D."/>
            <person name="Konstantinidis K.T."/>
            <person name="Eloe-Fadrosh E.A."/>
            <person name="Kyrpides N.C."/>
            <person name="Woyke T."/>
        </authorList>
    </citation>
    <scope>NUCLEOTIDE SEQUENCE</scope>
    <source>
        <strain evidence="1">GVMAG-S-ERX555907-102</strain>
    </source>
</reference>
<protein>
    <submittedName>
        <fullName evidence="1">Uncharacterized protein</fullName>
    </submittedName>
</protein>
<dbReference type="EMBL" id="MN741006">
    <property type="protein sequence ID" value="QHU22374.1"/>
    <property type="molecule type" value="Genomic_DNA"/>
</dbReference>
<accession>A0A6C0L0S1</accession>
<proteinExistence type="predicted"/>
<sequence>MAFTRFHDDPSRIIKTNLETTSMCNYTFNVPSNTNKSNVYINDPHIRLQKSGSLQYSNMVDLEGQLKQMDRSYSRDFVANQYNTKNPVNHELRKIPIYQLNKSVTDESRSTHPSWTYRSLQQYRSDYLFEDPQNHCSMKFVNNVDTNIDTKDNFRKNHKKI</sequence>
<dbReference type="AlphaFoldDB" id="A0A6C0L0S1"/>
<evidence type="ECO:0000313" key="1">
    <source>
        <dbReference type="EMBL" id="QHU22374.1"/>
    </source>
</evidence>